<proteinExistence type="predicted"/>
<dbReference type="EMBL" id="JARXRN010000029">
    <property type="protein sequence ID" value="MDH5832190.1"/>
    <property type="molecule type" value="Genomic_DNA"/>
</dbReference>
<dbReference type="RefSeq" id="WP_280603235.1">
    <property type="nucleotide sequence ID" value="NZ_JARXRN010000029.1"/>
</dbReference>
<comment type="caution">
    <text evidence="1">The sequence shown here is derived from an EMBL/GenBank/DDBJ whole genome shotgun (WGS) entry which is preliminary data.</text>
</comment>
<keyword evidence="2" id="KW-1185">Reference proteome</keyword>
<name>A0ABT6JND3_9GAMM</name>
<protein>
    <submittedName>
        <fullName evidence="1">Uncharacterized protein</fullName>
    </submittedName>
</protein>
<gene>
    <name evidence="1" type="ORF">QFW80_16855</name>
</gene>
<evidence type="ECO:0000313" key="2">
    <source>
        <dbReference type="Proteomes" id="UP001156831"/>
    </source>
</evidence>
<sequence>MKLLAGGYKIYFTNGGKRISGVGTTATTAGVNALAFGQLEAATGDSYMASTSTDGVVQAAGGYVVKFVDGSAGVTGVGSTLTDAGENGVGFAALAAESGRRYNLSLSDPANLQSFSGGYLMQVGYSLGSKVSGVGSNLSDAADIALGFAELVEQGGRRCTLQMSDISIVLGAFNVSYRCSSRIVQGTGATATDAGLDALTKAQAL</sequence>
<accession>A0ABT6JND3</accession>
<evidence type="ECO:0000313" key="1">
    <source>
        <dbReference type="EMBL" id="MDH5832190.1"/>
    </source>
</evidence>
<organism evidence="1 2">
    <name type="scientific">Luteimonas rhizosphaericola</name>
    <dbReference type="NCBI Taxonomy" id="3042024"/>
    <lineage>
        <taxon>Bacteria</taxon>
        <taxon>Pseudomonadati</taxon>
        <taxon>Pseudomonadota</taxon>
        <taxon>Gammaproteobacteria</taxon>
        <taxon>Lysobacterales</taxon>
        <taxon>Lysobacteraceae</taxon>
        <taxon>Luteimonas</taxon>
    </lineage>
</organism>
<reference evidence="1 2" key="1">
    <citation type="submission" date="2023-04" db="EMBL/GenBank/DDBJ databases">
        <title>Luteimonas sp. M1R5S18.</title>
        <authorList>
            <person name="Sun J.-Q."/>
        </authorList>
    </citation>
    <scope>NUCLEOTIDE SEQUENCE [LARGE SCALE GENOMIC DNA]</scope>
    <source>
        <strain evidence="1 2">M1R5S18</strain>
    </source>
</reference>
<dbReference type="Proteomes" id="UP001156831">
    <property type="component" value="Unassembled WGS sequence"/>
</dbReference>